<organism evidence="8 9">
    <name type="scientific">Cryobacterium frigoriphilum</name>
    <dbReference type="NCBI Taxonomy" id="1259150"/>
    <lineage>
        <taxon>Bacteria</taxon>
        <taxon>Bacillati</taxon>
        <taxon>Actinomycetota</taxon>
        <taxon>Actinomycetes</taxon>
        <taxon>Micrococcales</taxon>
        <taxon>Microbacteriaceae</taxon>
        <taxon>Cryobacterium</taxon>
    </lineage>
</organism>
<dbReference type="InterPro" id="IPR020846">
    <property type="entry name" value="MFS_dom"/>
</dbReference>
<keyword evidence="9" id="KW-1185">Reference proteome</keyword>
<comment type="caution">
    <text evidence="8">The sequence shown here is derived from an EMBL/GenBank/DDBJ whole genome shotgun (WGS) entry which is preliminary data.</text>
</comment>
<dbReference type="InterPro" id="IPR036259">
    <property type="entry name" value="MFS_trans_sf"/>
</dbReference>
<dbReference type="SUPFAM" id="SSF103473">
    <property type="entry name" value="MFS general substrate transporter"/>
    <property type="match status" value="1"/>
</dbReference>
<keyword evidence="3 6" id="KW-0812">Transmembrane</keyword>
<feature type="domain" description="Major facilitator superfamily (MFS) profile" evidence="7">
    <location>
        <begin position="25"/>
        <end position="402"/>
    </location>
</feature>
<feature type="transmembrane region" description="Helical" evidence="6">
    <location>
        <begin position="151"/>
        <end position="175"/>
    </location>
</feature>
<dbReference type="PROSITE" id="PS50850">
    <property type="entry name" value="MFS"/>
    <property type="match status" value="1"/>
</dbReference>
<comment type="subcellular location">
    <subcellularLocation>
        <location evidence="1">Cell membrane</location>
        <topology evidence="1">Multi-pass membrane protein</topology>
    </subcellularLocation>
</comment>
<name>A0A4R8ZUG5_9MICO</name>
<protein>
    <submittedName>
        <fullName evidence="8">MFS transporter</fullName>
    </submittedName>
</protein>
<sequence length="402" mass="42054">MKVIAEPRLAPLEPLGAQPARLHRRLAALSLGQIVSWGVLFYALIVAAPVIAEDTGWSLSLVMGLYALGLVVSAGVGIAVGFVLDRTGPRLIMTAGSVVGATGMCVVALSPTPVVFAIGWGLVGLAQAGVLYQAAFTVITHRYGERRQVPLTVLTLAGGLASTIFAPIVVALLAVTDWRTTFLVLAGILFVVTVPLHWFSLERAWAPRPHLEHTEVHTVRTVLRQRRFWMLLLATAAIALSLYTVTISIIPVLLEKGVSYELAAITLGLVGAGQVVGRLLFMVLPRDRQPWVPLAAVAAASAVALLAISWLSAPVWLLLVVAIIAGAIRGTQTLVQANSVSDRWGSANYGSINGVFSAPLTVLVALTPALGPLFADSIGSFAAMTAILAGLAAVGALLARGS</sequence>
<dbReference type="GO" id="GO:0022857">
    <property type="term" value="F:transmembrane transporter activity"/>
    <property type="evidence" value="ECO:0007669"/>
    <property type="project" value="InterPro"/>
</dbReference>
<gene>
    <name evidence="8" type="ORF">E3T55_17745</name>
</gene>
<dbReference type="Proteomes" id="UP000297447">
    <property type="component" value="Unassembled WGS sequence"/>
</dbReference>
<feature type="transmembrane region" description="Helical" evidence="6">
    <location>
        <begin position="91"/>
        <end position="109"/>
    </location>
</feature>
<evidence type="ECO:0000256" key="6">
    <source>
        <dbReference type="SAM" id="Phobius"/>
    </source>
</evidence>
<proteinExistence type="predicted"/>
<dbReference type="RefSeq" id="WP_134520872.1">
    <property type="nucleotide sequence ID" value="NZ_SOHE01000078.1"/>
</dbReference>
<dbReference type="EMBL" id="SOHE01000078">
    <property type="protein sequence ID" value="TFD45955.1"/>
    <property type="molecule type" value="Genomic_DNA"/>
</dbReference>
<evidence type="ECO:0000256" key="2">
    <source>
        <dbReference type="ARBA" id="ARBA00022448"/>
    </source>
</evidence>
<evidence type="ECO:0000256" key="5">
    <source>
        <dbReference type="ARBA" id="ARBA00023136"/>
    </source>
</evidence>
<keyword evidence="2" id="KW-0813">Transport</keyword>
<dbReference type="OrthoDB" id="7200137at2"/>
<accession>A0A4R8ZUG5</accession>
<feature type="transmembrane region" description="Helical" evidence="6">
    <location>
        <begin position="228"/>
        <end position="250"/>
    </location>
</feature>
<dbReference type="Pfam" id="PF07690">
    <property type="entry name" value="MFS_1"/>
    <property type="match status" value="1"/>
</dbReference>
<feature type="transmembrane region" description="Helical" evidence="6">
    <location>
        <begin position="316"/>
        <end position="335"/>
    </location>
</feature>
<feature type="transmembrane region" description="Helical" evidence="6">
    <location>
        <begin position="181"/>
        <end position="201"/>
    </location>
</feature>
<feature type="transmembrane region" description="Helical" evidence="6">
    <location>
        <begin position="63"/>
        <end position="84"/>
    </location>
</feature>
<evidence type="ECO:0000313" key="8">
    <source>
        <dbReference type="EMBL" id="TFD45955.1"/>
    </source>
</evidence>
<evidence type="ECO:0000259" key="7">
    <source>
        <dbReference type="PROSITE" id="PS50850"/>
    </source>
</evidence>
<dbReference type="AlphaFoldDB" id="A0A4R8ZUG5"/>
<feature type="transmembrane region" description="Helical" evidence="6">
    <location>
        <begin position="262"/>
        <end position="284"/>
    </location>
</feature>
<dbReference type="PANTHER" id="PTHR43385">
    <property type="entry name" value="RIBOFLAVIN TRANSPORTER RIBJ"/>
    <property type="match status" value="1"/>
</dbReference>
<feature type="transmembrane region" description="Helical" evidence="6">
    <location>
        <begin position="347"/>
        <end position="366"/>
    </location>
</feature>
<dbReference type="InterPro" id="IPR011701">
    <property type="entry name" value="MFS"/>
</dbReference>
<dbReference type="InterPro" id="IPR052983">
    <property type="entry name" value="MFS_Riboflavin_Transporter"/>
</dbReference>
<dbReference type="GO" id="GO:0005886">
    <property type="term" value="C:plasma membrane"/>
    <property type="evidence" value="ECO:0007669"/>
    <property type="project" value="UniProtKB-SubCell"/>
</dbReference>
<dbReference type="PANTHER" id="PTHR43385:SF1">
    <property type="entry name" value="RIBOFLAVIN TRANSPORTER RIBJ"/>
    <property type="match status" value="1"/>
</dbReference>
<evidence type="ECO:0000313" key="9">
    <source>
        <dbReference type="Proteomes" id="UP000297447"/>
    </source>
</evidence>
<feature type="transmembrane region" description="Helical" evidence="6">
    <location>
        <begin position="115"/>
        <end position="139"/>
    </location>
</feature>
<reference evidence="8 9" key="1">
    <citation type="submission" date="2019-03" db="EMBL/GenBank/DDBJ databases">
        <title>Genomics of glacier-inhabiting Cryobacterium strains.</title>
        <authorList>
            <person name="Liu Q."/>
            <person name="Xin Y.-H."/>
        </authorList>
    </citation>
    <scope>NUCLEOTIDE SEQUENCE [LARGE SCALE GENOMIC DNA]</scope>
    <source>
        <strain evidence="8 9">Hh14</strain>
    </source>
</reference>
<keyword evidence="5 6" id="KW-0472">Membrane</keyword>
<evidence type="ECO:0000256" key="3">
    <source>
        <dbReference type="ARBA" id="ARBA00022692"/>
    </source>
</evidence>
<keyword evidence="4 6" id="KW-1133">Transmembrane helix</keyword>
<dbReference type="Gene3D" id="1.20.1250.20">
    <property type="entry name" value="MFS general substrate transporter like domains"/>
    <property type="match status" value="1"/>
</dbReference>
<evidence type="ECO:0000256" key="1">
    <source>
        <dbReference type="ARBA" id="ARBA00004651"/>
    </source>
</evidence>
<feature type="transmembrane region" description="Helical" evidence="6">
    <location>
        <begin position="291"/>
        <end position="310"/>
    </location>
</feature>
<evidence type="ECO:0000256" key="4">
    <source>
        <dbReference type="ARBA" id="ARBA00022989"/>
    </source>
</evidence>
<feature type="transmembrane region" description="Helical" evidence="6">
    <location>
        <begin position="378"/>
        <end position="399"/>
    </location>
</feature>
<feature type="transmembrane region" description="Helical" evidence="6">
    <location>
        <begin position="26"/>
        <end position="51"/>
    </location>
</feature>